<reference evidence="4" key="1">
    <citation type="journal article" date="2017" name="Proc. Natl. Acad. Sci. U.S.A.">
        <title>Simulation of Deepwater Horizon oil plume reveals substrate specialization within a complex community of hydrocarbon degraders.</title>
        <authorList>
            <person name="Hu P."/>
            <person name="Dubinsky E.A."/>
            <person name="Probst A.J."/>
            <person name="Wang J."/>
            <person name="Sieber C.M.K."/>
            <person name="Tom L.M."/>
            <person name="Gardinali P."/>
            <person name="Banfield J.F."/>
            <person name="Atlas R.M."/>
            <person name="Andersen G.L."/>
        </authorList>
    </citation>
    <scope>NUCLEOTIDE SEQUENCE [LARGE SCALE GENOMIC DNA]</scope>
</reference>
<dbReference type="PANTHER" id="PTHR35936">
    <property type="entry name" value="MEMBRANE-BOUND LYTIC MUREIN TRANSGLYCOSYLASE F"/>
    <property type="match status" value="1"/>
</dbReference>
<dbReference type="EMBL" id="MABE01000434">
    <property type="protein sequence ID" value="OUS40120.1"/>
    <property type="molecule type" value="Genomic_DNA"/>
</dbReference>
<gene>
    <name evidence="3" type="ORF">A9R00_07645</name>
</gene>
<evidence type="ECO:0000313" key="4">
    <source>
        <dbReference type="Proteomes" id="UP000227088"/>
    </source>
</evidence>
<comment type="similarity">
    <text evidence="1">Belongs to the bacterial solute-binding protein 3 family.</text>
</comment>
<name>A0A1Y5HSU4_OLEAN</name>
<dbReference type="Proteomes" id="UP000227088">
    <property type="component" value="Unassembled WGS sequence"/>
</dbReference>
<proteinExistence type="inferred from homology"/>
<dbReference type="Gene3D" id="3.40.190.10">
    <property type="entry name" value="Periplasmic binding protein-like II"/>
    <property type="match status" value="2"/>
</dbReference>
<dbReference type="AlphaFoldDB" id="A0A1Y5HSU4"/>
<comment type="caution">
    <text evidence="3">The sequence shown here is derived from an EMBL/GenBank/DDBJ whole genome shotgun (WGS) entry which is preliminary data.</text>
</comment>
<organism evidence="3 4">
    <name type="scientific">Oleispira antarctica</name>
    <dbReference type="NCBI Taxonomy" id="188908"/>
    <lineage>
        <taxon>Bacteria</taxon>
        <taxon>Pseudomonadati</taxon>
        <taxon>Pseudomonadota</taxon>
        <taxon>Gammaproteobacteria</taxon>
        <taxon>Oceanospirillales</taxon>
        <taxon>Oceanospirillaceae</taxon>
        <taxon>Oleispira</taxon>
    </lineage>
</organism>
<dbReference type="PANTHER" id="PTHR35936:SF25">
    <property type="entry name" value="ABC TRANSPORTER SUBSTRATE-BINDING PROTEIN"/>
    <property type="match status" value="1"/>
</dbReference>
<protein>
    <submittedName>
        <fullName evidence="3">Uncharacterized protein</fullName>
    </submittedName>
</protein>
<dbReference type="SUPFAM" id="SSF53850">
    <property type="entry name" value="Periplasmic binding protein-like II"/>
    <property type="match status" value="1"/>
</dbReference>
<feature type="chain" id="PRO_5012441376" evidence="2">
    <location>
        <begin position="33"/>
        <end position="261"/>
    </location>
</feature>
<evidence type="ECO:0000256" key="2">
    <source>
        <dbReference type="SAM" id="SignalP"/>
    </source>
</evidence>
<keyword evidence="2" id="KW-0732">Signal</keyword>
<feature type="signal peptide" evidence="2">
    <location>
        <begin position="1"/>
        <end position="32"/>
    </location>
</feature>
<accession>A0A1Y5HSU4</accession>
<evidence type="ECO:0000256" key="1">
    <source>
        <dbReference type="ARBA" id="ARBA00010333"/>
    </source>
</evidence>
<sequence length="261" mass="29158">MLQKSRYELCHKLLPSLLVTLLMPLLAHTAIAEEAFSQTNSVVLAVEDSWPPFAGAEGQGIATNIVEKALAEVDIRLILEVSPYARVLDDVKKGIVVGGYNVTRQVTTEKQFLFGQQALLTASASFYFPAKNTQIQKYTNIADIPDGTRLGLIINYEYGDLFDQHKHRFKQVRVSKQTQIINMLKNGRLDSAIMFDAVATHTIMTMKLEPASILKGPLNHTSNIYVAFSLQHKDAQYFSDKLDQGLALIKADGQYEKLLEQ</sequence>
<evidence type="ECO:0000313" key="3">
    <source>
        <dbReference type="EMBL" id="OUS40120.1"/>
    </source>
</evidence>